<dbReference type="InterPro" id="IPR018644">
    <property type="entry name" value="DUF2071"/>
</dbReference>
<evidence type="ECO:0008006" key="3">
    <source>
        <dbReference type="Google" id="ProtNLM"/>
    </source>
</evidence>
<dbReference type="Gene3D" id="2.40.400.10">
    <property type="entry name" value="Acetoacetate decarboxylase-like"/>
    <property type="match status" value="1"/>
</dbReference>
<sequence length="244" mass="27127">MSFSPHDITKPILSQQWRNLTFLHWRINTADAASLMPAGVEPDEFDGSSWVGLVPFSLRNTRFGPSPALPFFGTFHETNVRLYAKDADGRRGVVFLSLEAERLAAVIGAQTAFGLPYVWSRMRVRRTGGTIVYTSRRHTTPRGEVDSAVSVRPGARIEHPDALADFLTARWALFSRHLGRTLYLPNSHQPWALHEAELLDFSDTLLTRAGLPGVANRMPDSVLFAPGVDAVFGAPQTLRPLRPR</sequence>
<keyword evidence="2" id="KW-1185">Reference proteome</keyword>
<accession>A0A917EVP1</accession>
<dbReference type="PANTHER" id="PTHR39186">
    <property type="entry name" value="DUF2071 FAMILY PROTEIN"/>
    <property type="match status" value="1"/>
</dbReference>
<dbReference type="RefSeq" id="WP_229715030.1">
    <property type="nucleotide sequence ID" value="NZ_BMGP01000001.1"/>
</dbReference>
<dbReference type="EMBL" id="BMGP01000001">
    <property type="protein sequence ID" value="GGF12057.1"/>
    <property type="molecule type" value="Genomic_DNA"/>
</dbReference>
<organism evidence="1 2">
    <name type="scientific">Subtercola lobariae</name>
    <dbReference type="NCBI Taxonomy" id="1588641"/>
    <lineage>
        <taxon>Bacteria</taxon>
        <taxon>Bacillati</taxon>
        <taxon>Actinomycetota</taxon>
        <taxon>Actinomycetes</taxon>
        <taxon>Micrococcales</taxon>
        <taxon>Microbacteriaceae</taxon>
        <taxon>Subtercola</taxon>
    </lineage>
</organism>
<dbReference type="AlphaFoldDB" id="A0A917EVP1"/>
<proteinExistence type="predicted"/>
<dbReference type="PANTHER" id="PTHR39186:SF1">
    <property type="entry name" value="DUF2071 DOMAIN-CONTAINING PROTEIN"/>
    <property type="match status" value="1"/>
</dbReference>
<reference evidence="1 2" key="1">
    <citation type="journal article" date="2014" name="Int. J. Syst. Evol. Microbiol.">
        <title>Complete genome sequence of Corynebacterium casei LMG S-19264T (=DSM 44701T), isolated from a smear-ripened cheese.</title>
        <authorList>
            <consortium name="US DOE Joint Genome Institute (JGI-PGF)"/>
            <person name="Walter F."/>
            <person name="Albersmeier A."/>
            <person name="Kalinowski J."/>
            <person name="Ruckert C."/>
        </authorList>
    </citation>
    <scope>NUCLEOTIDE SEQUENCE [LARGE SCALE GENOMIC DNA]</scope>
    <source>
        <strain evidence="1 2">CGMCC 1.12976</strain>
    </source>
</reference>
<protein>
    <recommendedName>
        <fullName evidence="3">DUF2071 domain-containing protein</fullName>
    </recommendedName>
</protein>
<evidence type="ECO:0000313" key="2">
    <source>
        <dbReference type="Proteomes" id="UP000598775"/>
    </source>
</evidence>
<evidence type="ECO:0000313" key="1">
    <source>
        <dbReference type="EMBL" id="GGF12057.1"/>
    </source>
</evidence>
<dbReference type="Pfam" id="PF09844">
    <property type="entry name" value="DUF2071"/>
    <property type="match status" value="1"/>
</dbReference>
<dbReference type="InterPro" id="IPR023375">
    <property type="entry name" value="ADC_dom_sf"/>
</dbReference>
<dbReference type="Proteomes" id="UP000598775">
    <property type="component" value="Unassembled WGS sequence"/>
</dbReference>
<comment type="caution">
    <text evidence="1">The sequence shown here is derived from an EMBL/GenBank/DDBJ whole genome shotgun (WGS) entry which is preliminary data.</text>
</comment>
<name>A0A917EVP1_9MICO</name>
<gene>
    <name evidence="1" type="ORF">GCM10011399_02440</name>
</gene>
<dbReference type="SUPFAM" id="SSF160104">
    <property type="entry name" value="Acetoacetate decarboxylase-like"/>
    <property type="match status" value="1"/>
</dbReference>